<dbReference type="InterPro" id="IPR001387">
    <property type="entry name" value="Cro/C1-type_HTH"/>
</dbReference>
<gene>
    <name evidence="1" type="ORF">CVIC9261_07765</name>
</gene>
<dbReference type="Gene3D" id="1.10.260.40">
    <property type="entry name" value="lambda repressor-like DNA-binding domains"/>
    <property type="match status" value="1"/>
</dbReference>
<accession>A0ABZ2E7B9</accession>
<name>A0ABZ2E7B9_9BACT</name>
<dbReference type="InterPro" id="IPR010982">
    <property type="entry name" value="Lambda_DNA-bd_dom_sf"/>
</dbReference>
<sequence length="79" mass="9017">MTAEELKAFCKERNLTYKELAEKIGWSEPSLRATISSGKISDQTAAAINLLKETMELKEKLADWETIKTIIKNNIQKFN</sequence>
<dbReference type="CDD" id="cd00093">
    <property type="entry name" value="HTH_XRE"/>
    <property type="match status" value="1"/>
</dbReference>
<dbReference type="SUPFAM" id="SSF47413">
    <property type="entry name" value="lambda repressor-like DNA-binding domains"/>
    <property type="match status" value="1"/>
</dbReference>
<organism evidence="1 2">
    <name type="scientific">Campylobacter vicugnae</name>
    <dbReference type="NCBI Taxonomy" id="1660076"/>
    <lineage>
        <taxon>Bacteria</taxon>
        <taxon>Pseudomonadati</taxon>
        <taxon>Campylobacterota</taxon>
        <taxon>Epsilonproteobacteria</taxon>
        <taxon>Campylobacterales</taxon>
        <taxon>Campylobacteraceae</taxon>
        <taxon>Campylobacter</taxon>
    </lineage>
</organism>
<dbReference type="RefSeq" id="WP_086257249.1">
    <property type="nucleotide sequence ID" value="NZ_CP144916.1"/>
</dbReference>
<protein>
    <submittedName>
        <fullName evidence="1">Helix-turn-helix transcriptional regulator</fullName>
    </submittedName>
</protein>
<dbReference type="EMBL" id="CP144916">
    <property type="protein sequence ID" value="WWC41595.1"/>
    <property type="molecule type" value="Genomic_DNA"/>
</dbReference>
<reference evidence="1 2" key="1">
    <citation type="journal article" date="2017" name="Genome Biol. Evol.">
        <title>Comparative Genomic Analysis Identifies a Campylobacter Clade Deficient in Selenium Metabolism.</title>
        <authorList>
            <person name="Miller W.G."/>
            <person name="Yee E."/>
            <person name="Lopes B.S."/>
            <person name="Chapman M.H."/>
            <person name="Huynh S."/>
            <person name="Bono J.L."/>
            <person name="Parker C.T."/>
            <person name="Strachan N.J.C."/>
            <person name="Forbes K.J."/>
        </authorList>
    </citation>
    <scope>NUCLEOTIDE SEQUENCE [LARGE SCALE GENOMIC DNA]</scope>
    <source>
        <strain evidence="1 2">RM9261</strain>
    </source>
</reference>
<evidence type="ECO:0000313" key="2">
    <source>
        <dbReference type="Proteomes" id="UP001318120"/>
    </source>
</evidence>
<evidence type="ECO:0000313" key="1">
    <source>
        <dbReference type="EMBL" id="WWC41595.1"/>
    </source>
</evidence>
<keyword evidence="2" id="KW-1185">Reference proteome</keyword>
<proteinExistence type="predicted"/>
<dbReference type="Proteomes" id="UP001318120">
    <property type="component" value="Chromosome"/>
</dbReference>
<dbReference type="GeneID" id="93113996"/>